<evidence type="ECO:0000313" key="2">
    <source>
        <dbReference type="EMBL" id="OOF83811.1"/>
    </source>
</evidence>
<reference evidence="2 3" key="1">
    <citation type="submission" date="2016-10" db="EMBL/GenBank/DDBJ databases">
        <title>Rodentibacter gen. nov. and new species.</title>
        <authorList>
            <person name="Christensen H."/>
        </authorList>
    </citation>
    <scope>NUCLEOTIDE SEQUENCE [LARGE SCALE GENOMIC DNA]</scope>
    <source>
        <strain evidence="2 3">Ac81</strain>
    </source>
</reference>
<keyword evidence="3" id="KW-1185">Reference proteome</keyword>
<feature type="region of interest" description="Disordered" evidence="1">
    <location>
        <begin position="37"/>
        <end position="60"/>
    </location>
</feature>
<dbReference type="RefSeq" id="WP_077495557.1">
    <property type="nucleotide sequence ID" value="NZ_MLAG01000007.1"/>
</dbReference>
<evidence type="ECO:0000256" key="1">
    <source>
        <dbReference type="SAM" id="MobiDB-lite"/>
    </source>
</evidence>
<feature type="compositionally biased region" description="Basic residues" evidence="1">
    <location>
        <begin position="41"/>
        <end position="60"/>
    </location>
</feature>
<dbReference type="AlphaFoldDB" id="A0A1V3L1U8"/>
<proteinExistence type="predicted"/>
<name>A0A1V3L1U8_9PAST</name>
<organism evidence="2 3">
    <name type="scientific">Rodentibacter ratti</name>
    <dbReference type="NCBI Taxonomy" id="1906745"/>
    <lineage>
        <taxon>Bacteria</taxon>
        <taxon>Pseudomonadati</taxon>
        <taxon>Pseudomonadota</taxon>
        <taxon>Gammaproteobacteria</taxon>
        <taxon>Pasteurellales</taxon>
        <taxon>Pasteurellaceae</taxon>
        <taxon>Rodentibacter</taxon>
    </lineage>
</organism>
<dbReference type="EMBL" id="MLAG01000007">
    <property type="protein sequence ID" value="OOF83811.1"/>
    <property type="molecule type" value="Genomic_DNA"/>
</dbReference>
<comment type="caution">
    <text evidence="2">The sequence shown here is derived from an EMBL/GenBank/DDBJ whole genome shotgun (WGS) entry which is preliminary data.</text>
</comment>
<accession>A0A1V3L1U8</accession>
<dbReference type="Proteomes" id="UP000188573">
    <property type="component" value="Unassembled WGS sequence"/>
</dbReference>
<gene>
    <name evidence="2" type="ORF">BKG92_02190</name>
</gene>
<protein>
    <submittedName>
        <fullName evidence="2">Uncharacterized protein</fullName>
    </submittedName>
</protein>
<sequence>MNTYSLHFPNGAELEFFASDSTLFNEAFPWLAMPENEKAAERRKKQKRKAQRLARRKNRK</sequence>
<evidence type="ECO:0000313" key="3">
    <source>
        <dbReference type="Proteomes" id="UP000188573"/>
    </source>
</evidence>